<comment type="similarity">
    <text evidence="1">Belongs to the universal stress protein A family.</text>
</comment>
<evidence type="ECO:0000256" key="1">
    <source>
        <dbReference type="ARBA" id="ARBA00008791"/>
    </source>
</evidence>
<dbReference type="SUPFAM" id="SSF52402">
    <property type="entry name" value="Adenine nucleotide alpha hydrolases-like"/>
    <property type="match status" value="2"/>
</dbReference>
<dbReference type="Proteomes" id="UP000054023">
    <property type="component" value="Unassembled WGS sequence"/>
</dbReference>
<dbReference type="OrthoDB" id="3665908at2"/>
<protein>
    <recommendedName>
        <fullName evidence="3">UspA domain-containing protein</fullName>
    </recommendedName>
</protein>
<keyword evidence="5" id="KW-1185">Reference proteome</keyword>
<proteinExistence type="inferred from homology"/>
<feature type="region of interest" description="Disordered" evidence="2">
    <location>
        <begin position="1"/>
        <end position="24"/>
    </location>
</feature>
<comment type="caution">
    <text evidence="4">The sequence shown here is derived from an EMBL/GenBank/DDBJ whole genome shotgun (WGS) entry which is preliminary data.</text>
</comment>
<dbReference type="STRING" id="317018.AVL63_05785"/>
<feature type="domain" description="UspA" evidence="3">
    <location>
        <begin position="214"/>
        <end position="351"/>
    </location>
</feature>
<organism evidence="4 5">
    <name type="scientific">Nesterenkonia jeotgali</name>
    <dbReference type="NCBI Taxonomy" id="317018"/>
    <lineage>
        <taxon>Bacteria</taxon>
        <taxon>Bacillati</taxon>
        <taxon>Actinomycetota</taxon>
        <taxon>Actinomycetes</taxon>
        <taxon>Micrococcales</taxon>
        <taxon>Micrococcaceae</taxon>
        <taxon>Nesterenkonia</taxon>
    </lineage>
</organism>
<dbReference type="Pfam" id="PF00582">
    <property type="entry name" value="Usp"/>
    <property type="match status" value="2"/>
</dbReference>
<dbReference type="AlphaFoldDB" id="A0A0W8IDL0"/>
<reference evidence="5" key="1">
    <citation type="submission" date="2015-12" db="EMBL/GenBank/DDBJ databases">
        <authorList>
            <person name="Nair G.R."/>
            <person name="Kaur G."/>
            <person name="Mayilraj S."/>
        </authorList>
    </citation>
    <scope>NUCLEOTIDE SEQUENCE [LARGE SCALE GENOMIC DNA]</scope>
    <source>
        <strain evidence="5">CD08_7</strain>
    </source>
</reference>
<accession>A0A0W8IDL0</accession>
<dbReference type="RefSeq" id="WP_058889240.1">
    <property type="nucleotide sequence ID" value="NZ_LQBM01000004.1"/>
</dbReference>
<dbReference type="EMBL" id="LQBM01000004">
    <property type="protein sequence ID" value="KUG58010.1"/>
    <property type="molecule type" value="Genomic_DNA"/>
</dbReference>
<dbReference type="Gene3D" id="3.40.50.620">
    <property type="entry name" value="HUPs"/>
    <property type="match status" value="2"/>
</dbReference>
<dbReference type="PRINTS" id="PR01438">
    <property type="entry name" value="UNVRSLSTRESS"/>
</dbReference>
<name>A0A0W8IDL0_9MICC</name>
<dbReference type="InterPro" id="IPR014729">
    <property type="entry name" value="Rossmann-like_a/b/a_fold"/>
</dbReference>
<dbReference type="PANTHER" id="PTHR46268:SF6">
    <property type="entry name" value="UNIVERSAL STRESS PROTEIN UP12"/>
    <property type="match status" value="1"/>
</dbReference>
<evidence type="ECO:0000313" key="5">
    <source>
        <dbReference type="Proteomes" id="UP000054023"/>
    </source>
</evidence>
<dbReference type="InterPro" id="IPR006015">
    <property type="entry name" value="Universal_stress_UspA"/>
</dbReference>
<gene>
    <name evidence="4" type="ORF">AVL63_05785</name>
</gene>
<dbReference type="PANTHER" id="PTHR46268">
    <property type="entry name" value="STRESS RESPONSE PROTEIN NHAX"/>
    <property type="match status" value="1"/>
</dbReference>
<evidence type="ECO:0000313" key="4">
    <source>
        <dbReference type="EMBL" id="KUG58010.1"/>
    </source>
</evidence>
<dbReference type="InterPro" id="IPR006016">
    <property type="entry name" value="UspA"/>
</dbReference>
<feature type="domain" description="UspA" evidence="3">
    <location>
        <begin position="22"/>
        <end position="156"/>
    </location>
</feature>
<feature type="compositionally biased region" description="Basic and acidic residues" evidence="2">
    <location>
        <begin position="1"/>
        <end position="20"/>
    </location>
</feature>
<evidence type="ECO:0000256" key="2">
    <source>
        <dbReference type="SAM" id="MobiDB-lite"/>
    </source>
</evidence>
<evidence type="ECO:0000259" key="3">
    <source>
        <dbReference type="Pfam" id="PF00582"/>
    </source>
</evidence>
<sequence>MDSSPAHDDSSHEQDTDRDPGVLVGLDGSAASERAFRAGLRIAQQRGLPMRLVGTFPRPVVTDAYYVPTMEEYFETVVQEVHKMLRGYAAQAEKSGVTVTTRAVQGDPSSALLAETRSAQVVVVGKRGRNRFAGRVLGSVSAKLAAHAHCPTLVVPEKWHNESSTELLAPAQDLPSEKSGAAEPLRQVEESHPRSHERRHFANVTRDLNFDSEIVVGIDVETEAQEVLTLAAQAASLLQNPLTLVSAAPLNARGHWYPNTVEHNLEIPNLRRPYTEHLQQSADRVSAEFPELTVRWQFFDGSPAGVLSEASRTAALVVLGTRGHGGFSGLLLGSVSQAVLNRAVCPVLVVPTRGH</sequence>
<feature type="region of interest" description="Disordered" evidence="2">
    <location>
        <begin position="169"/>
        <end position="199"/>
    </location>
</feature>